<feature type="compositionally biased region" description="Polar residues" evidence="11">
    <location>
        <begin position="420"/>
        <end position="433"/>
    </location>
</feature>
<keyword evidence="5 12" id="KW-0732">Signal</keyword>
<dbReference type="PANTHER" id="PTHR32382:SF6">
    <property type="entry name" value="FASCICLIN-LIKE ARABINOGALACTAN PROTEIN 14"/>
    <property type="match status" value="1"/>
</dbReference>
<dbReference type="Proteomes" id="UP000290289">
    <property type="component" value="Chromosome 8"/>
</dbReference>
<protein>
    <recommendedName>
        <fullName evidence="13">FAS1 domain-containing protein</fullName>
    </recommendedName>
</protein>
<dbReference type="AlphaFoldDB" id="A0A498JE00"/>
<dbReference type="PROSITE" id="PS50213">
    <property type="entry name" value="FAS1"/>
    <property type="match status" value="1"/>
</dbReference>
<name>A0A498JE00_MALDO</name>
<keyword evidence="4" id="KW-0336">GPI-anchor</keyword>
<dbReference type="GO" id="GO:0005886">
    <property type="term" value="C:plasma membrane"/>
    <property type="evidence" value="ECO:0007669"/>
    <property type="project" value="UniProtKB-SubCell"/>
</dbReference>
<feature type="region of interest" description="Disordered" evidence="11">
    <location>
        <begin position="394"/>
        <end position="433"/>
    </location>
</feature>
<evidence type="ECO:0000256" key="5">
    <source>
        <dbReference type="ARBA" id="ARBA00022729"/>
    </source>
</evidence>
<evidence type="ECO:0000256" key="11">
    <source>
        <dbReference type="SAM" id="MobiDB-lite"/>
    </source>
</evidence>
<keyword evidence="6" id="KW-0654">Proteoglycan</keyword>
<evidence type="ECO:0000256" key="8">
    <source>
        <dbReference type="ARBA" id="ARBA00023180"/>
    </source>
</evidence>
<evidence type="ECO:0000256" key="2">
    <source>
        <dbReference type="ARBA" id="ARBA00007843"/>
    </source>
</evidence>
<gene>
    <name evidence="14" type="ORF">DVH24_020975</name>
</gene>
<evidence type="ECO:0000256" key="3">
    <source>
        <dbReference type="ARBA" id="ARBA00022475"/>
    </source>
</evidence>
<evidence type="ECO:0000259" key="13">
    <source>
        <dbReference type="PROSITE" id="PS50213"/>
    </source>
</evidence>
<dbReference type="Pfam" id="PF02469">
    <property type="entry name" value="Fasciclin"/>
    <property type="match status" value="1"/>
</dbReference>
<feature type="domain" description="FAS1" evidence="13">
    <location>
        <begin position="19"/>
        <end position="150"/>
    </location>
</feature>
<dbReference type="InterPro" id="IPR033254">
    <property type="entry name" value="Plant_FLA"/>
</dbReference>
<keyword evidence="7" id="KW-0472">Membrane</keyword>
<keyword evidence="3" id="KW-1003">Cell membrane</keyword>
<evidence type="ECO:0000256" key="4">
    <source>
        <dbReference type="ARBA" id="ARBA00022622"/>
    </source>
</evidence>
<dbReference type="SUPFAM" id="SSF82153">
    <property type="entry name" value="FAS1 domain"/>
    <property type="match status" value="1"/>
</dbReference>
<keyword evidence="9" id="KW-0449">Lipoprotein</keyword>
<accession>A0A498JE00</accession>
<dbReference type="InterPro" id="IPR036378">
    <property type="entry name" value="FAS1_dom_sf"/>
</dbReference>
<proteinExistence type="inferred from homology"/>
<dbReference type="FunFam" id="2.30.180.10:FF:000015">
    <property type="entry name" value="Fasciclin-like arabinogalactan protein 3"/>
    <property type="match status" value="1"/>
</dbReference>
<feature type="compositionally biased region" description="Low complexity" evidence="11">
    <location>
        <begin position="230"/>
        <end position="244"/>
    </location>
</feature>
<feature type="region of interest" description="Disordered" evidence="11">
    <location>
        <begin position="175"/>
        <end position="245"/>
    </location>
</feature>
<feature type="signal peptide" evidence="12">
    <location>
        <begin position="1"/>
        <end position="19"/>
    </location>
</feature>
<evidence type="ECO:0000256" key="12">
    <source>
        <dbReference type="SAM" id="SignalP"/>
    </source>
</evidence>
<evidence type="ECO:0000313" key="14">
    <source>
        <dbReference type="EMBL" id="RXH91952.1"/>
    </source>
</evidence>
<comment type="similarity">
    <text evidence="2">Belongs to the fasciclin-like AGP family.</text>
</comment>
<organism evidence="14 15">
    <name type="scientific">Malus domestica</name>
    <name type="common">Apple</name>
    <name type="synonym">Pyrus malus</name>
    <dbReference type="NCBI Taxonomy" id="3750"/>
    <lineage>
        <taxon>Eukaryota</taxon>
        <taxon>Viridiplantae</taxon>
        <taxon>Streptophyta</taxon>
        <taxon>Embryophyta</taxon>
        <taxon>Tracheophyta</taxon>
        <taxon>Spermatophyta</taxon>
        <taxon>Magnoliopsida</taxon>
        <taxon>eudicotyledons</taxon>
        <taxon>Gunneridae</taxon>
        <taxon>Pentapetalae</taxon>
        <taxon>rosids</taxon>
        <taxon>fabids</taxon>
        <taxon>Rosales</taxon>
        <taxon>Rosaceae</taxon>
        <taxon>Amygdaloideae</taxon>
        <taxon>Maleae</taxon>
        <taxon>Malus</taxon>
    </lineage>
</organism>
<dbReference type="Gene3D" id="2.30.180.10">
    <property type="entry name" value="FAS1 domain"/>
    <property type="match status" value="1"/>
</dbReference>
<evidence type="ECO:0000256" key="7">
    <source>
        <dbReference type="ARBA" id="ARBA00023136"/>
    </source>
</evidence>
<dbReference type="EMBL" id="RDQH01000334">
    <property type="protein sequence ID" value="RXH91952.1"/>
    <property type="molecule type" value="Genomic_DNA"/>
</dbReference>
<comment type="caution">
    <text evidence="14">The sequence shown here is derived from an EMBL/GenBank/DDBJ whole genome shotgun (WGS) entry which is preliminary data.</text>
</comment>
<comment type="subcellular location">
    <subcellularLocation>
        <location evidence="1">Cell membrane</location>
        <topology evidence="1">Lipid-anchor</topology>
        <topology evidence="1">GPI-anchor</topology>
    </subcellularLocation>
</comment>
<evidence type="ECO:0000256" key="1">
    <source>
        <dbReference type="ARBA" id="ARBA00004609"/>
    </source>
</evidence>
<keyword evidence="15" id="KW-1185">Reference proteome</keyword>
<comment type="function">
    <text evidence="10">May be a cell surface adhesion protein.</text>
</comment>
<dbReference type="GO" id="GO:0098552">
    <property type="term" value="C:side of membrane"/>
    <property type="evidence" value="ECO:0007669"/>
    <property type="project" value="UniProtKB-KW"/>
</dbReference>
<feature type="chain" id="PRO_5019862850" description="FAS1 domain-containing protein" evidence="12">
    <location>
        <begin position="20"/>
        <end position="433"/>
    </location>
</feature>
<dbReference type="InterPro" id="IPR000782">
    <property type="entry name" value="FAS1_domain"/>
</dbReference>
<evidence type="ECO:0000256" key="9">
    <source>
        <dbReference type="ARBA" id="ARBA00023288"/>
    </source>
</evidence>
<evidence type="ECO:0000256" key="6">
    <source>
        <dbReference type="ARBA" id="ARBA00022974"/>
    </source>
</evidence>
<evidence type="ECO:0000256" key="10">
    <source>
        <dbReference type="ARBA" id="ARBA00024686"/>
    </source>
</evidence>
<sequence length="433" mass="46451">MKRGILFSSFFLLFSASSAFNITKLLEKQSDFSNFNNLLSETKLADEINRRSTITILAVDNGAAGGLSGKSSDLTKKILSVHVVLDYYDTDKLKKIFKSNKSATLTTLFQSTGEARKEQGFITVSVKDNQVSFGSAAKGNNGDNHVSLVKSVISQPYNISVLQVGSIIDVPDIENSGSAPAHSPKSAKAPSPSKSKKEGDDGAPSPSDDDESSSNKASAPSKKNHDKDSASAPTPSSPAPSAASRTRGIVAVGAAVLIMMGEAIVPLFEEGHCSLNWCKGKIMEVSFLFQDHDRDIWREPEAHKRPTEQNLFGIVQGGLAANSAHLSHNSMVLPVNISVKRNSCLPSTQVAKRCSFKDETSKRQGNPTDQRTLKFRIKMNPNNTARKNVAIYSGLGLGSPSSSLENSPEESKEMIPPSQVIVNDSPSNIIQAS</sequence>
<feature type="compositionally biased region" description="Low complexity" evidence="11">
    <location>
        <begin position="178"/>
        <end position="193"/>
    </location>
</feature>
<evidence type="ECO:0000313" key="15">
    <source>
        <dbReference type="Proteomes" id="UP000290289"/>
    </source>
</evidence>
<keyword evidence="8" id="KW-0325">Glycoprotein</keyword>
<dbReference type="STRING" id="3750.A0A498JE00"/>
<reference evidence="14 15" key="1">
    <citation type="submission" date="2018-10" db="EMBL/GenBank/DDBJ databases">
        <title>A high-quality apple genome assembly.</title>
        <authorList>
            <person name="Hu J."/>
        </authorList>
    </citation>
    <scope>NUCLEOTIDE SEQUENCE [LARGE SCALE GENOMIC DNA]</scope>
    <source>
        <strain evidence="15">cv. HFTH1</strain>
        <tissue evidence="14">Young leaf</tissue>
    </source>
</reference>
<dbReference type="PANTHER" id="PTHR32382">
    <property type="entry name" value="FASCICLIN-LIKE ARABINOGALACTAN PROTEIN"/>
    <property type="match status" value="1"/>
</dbReference>